<dbReference type="OrthoDB" id="73788at2759"/>
<dbReference type="KEGG" id="dpte:113795892"/>
<name>A0A6P6Y8Z3_DERPT</name>
<proteinExistence type="predicted"/>
<sequence>MSESTNESSEIDPKEKSIDNNDDEKSIIDQSKSNDANDDAVVVADVVPESPSPSSSSSFGGWFSNIVQQAKQTVSKTTMESIRRDLSELKDAVQNDTTNMVYSTASLVKNTFNEIGNTVTEIGSMGTNLTDEEGLDKQEEKPYDDESIKTDDDDNSFKSRGLSFDMKNINLWTNKLTDTAKTTINLMKDTFVDTIFTNEYSIDELNDEPYVVVDGEIIKIENWLEHLRKLQSDPNTYCREPVGPPDNFEQWLARFNLNNHQKQMEYLLMNITDISKYYDEFVPDKLSEEEFWNRYFYNVYQLRQHLANEQIQKQQQQCLDKTNDEKPTKTTTTSTSISPSETDEWEKMNNNSSSSHRGSSGSNSQKEIPSSKCSSDDGDDDRNEWVKM</sequence>
<dbReference type="SMART" id="SM00751">
    <property type="entry name" value="BSD"/>
    <property type="match status" value="1"/>
</dbReference>
<dbReference type="GO" id="GO:0005737">
    <property type="term" value="C:cytoplasm"/>
    <property type="evidence" value="ECO:0007669"/>
    <property type="project" value="TreeGrafter"/>
</dbReference>
<dbReference type="Pfam" id="PF03909">
    <property type="entry name" value="BSD"/>
    <property type="match status" value="1"/>
</dbReference>
<dbReference type="InterPro" id="IPR051494">
    <property type="entry name" value="BSD_domain-containing"/>
</dbReference>
<dbReference type="OMA" id="HETFWKR"/>
<dbReference type="PANTHER" id="PTHR16019">
    <property type="entry name" value="SYNAPSE-ASSOCIATED PROTEIN"/>
    <property type="match status" value="1"/>
</dbReference>
<organism evidence="1 2">
    <name type="scientific">Dermatophagoides pteronyssinus</name>
    <name type="common">European house dust mite</name>
    <dbReference type="NCBI Taxonomy" id="6956"/>
    <lineage>
        <taxon>Eukaryota</taxon>
        <taxon>Metazoa</taxon>
        <taxon>Ecdysozoa</taxon>
        <taxon>Arthropoda</taxon>
        <taxon>Chelicerata</taxon>
        <taxon>Arachnida</taxon>
        <taxon>Acari</taxon>
        <taxon>Acariformes</taxon>
        <taxon>Sarcoptiformes</taxon>
        <taxon>Astigmata</taxon>
        <taxon>Psoroptidia</taxon>
        <taxon>Analgoidea</taxon>
        <taxon>Pyroglyphidae</taxon>
        <taxon>Dermatophagoidinae</taxon>
        <taxon>Dermatophagoides</taxon>
    </lineage>
</organism>
<dbReference type="RefSeq" id="XP_027201928.1">
    <property type="nucleotide sequence ID" value="XM_027346127.1"/>
</dbReference>
<dbReference type="AlphaFoldDB" id="A0A6P6Y8Z3"/>
<dbReference type="Gene3D" id="1.10.3970.10">
    <property type="entry name" value="BSD domain"/>
    <property type="match status" value="1"/>
</dbReference>
<dbReference type="InterPro" id="IPR035925">
    <property type="entry name" value="BSD_dom_sf"/>
</dbReference>
<gene>
    <name evidence="2" type="primary">LOC113795892</name>
</gene>
<evidence type="ECO:0000313" key="2">
    <source>
        <dbReference type="RefSeq" id="XP_027201928.1"/>
    </source>
</evidence>
<keyword evidence="1" id="KW-1185">Reference proteome</keyword>
<reference evidence="2" key="1">
    <citation type="submission" date="2025-08" db="UniProtKB">
        <authorList>
            <consortium name="RefSeq"/>
        </authorList>
    </citation>
    <scope>IDENTIFICATION</scope>
    <source>
        <strain evidence="2">Airmid</strain>
    </source>
</reference>
<dbReference type="PANTHER" id="PTHR16019:SF5">
    <property type="entry name" value="BSD DOMAIN-CONTAINING PROTEIN 1"/>
    <property type="match status" value="1"/>
</dbReference>
<dbReference type="SUPFAM" id="SSF140383">
    <property type="entry name" value="BSD domain-like"/>
    <property type="match status" value="1"/>
</dbReference>
<dbReference type="PROSITE" id="PS50858">
    <property type="entry name" value="BSD"/>
    <property type="match status" value="1"/>
</dbReference>
<dbReference type="Proteomes" id="UP000515146">
    <property type="component" value="Unplaced"/>
</dbReference>
<evidence type="ECO:0000313" key="1">
    <source>
        <dbReference type="Proteomes" id="UP000515146"/>
    </source>
</evidence>
<protein>
    <submittedName>
        <fullName evidence="2">BSD domain-containing protein 1-like</fullName>
    </submittedName>
</protein>
<accession>A0A6P6Y8Z3</accession>
<dbReference type="InParanoid" id="A0A6P6Y8Z3"/>
<dbReference type="InterPro" id="IPR005607">
    <property type="entry name" value="BSD_dom"/>
</dbReference>